<dbReference type="Proteomes" id="UP000217763">
    <property type="component" value="Chromosome"/>
</dbReference>
<dbReference type="KEGG" id="zdf:AN401_06380"/>
<dbReference type="RefSeq" id="WP_094037919.1">
    <property type="nucleotide sequence ID" value="NZ_CP012621.1"/>
</dbReference>
<dbReference type="InterPro" id="IPR039420">
    <property type="entry name" value="WalR-like"/>
</dbReference>
<dbReference type="PANTHER" id="PTHR43214:SF43">
    <property type="entry name" value="TWO-COMPONENT RESPONSE REGULATOR"/>
    <property type="match status" value="1"/>
</dbReference>
<accession>A0A231N4S6</accession>
<protein>
    <submittedName>
        <fullName evidence="1">Uncharacterized protein</fullName>
    </submittedName>
</protein>
<evidence type="ECO:0000313" key="2">
    <source>
        <dbReference type="Proteomes" id="UP000217763"/>
    </source>
</evidence>
<dbReference type="GO" id="GO:0003677">
    <property type="term" value="F:DNA binding"/>
    <property type="evidence" value="ECO:0007669"/>
    <property type="project" value="InterPro"/>
</dbReference>
<proteinExistence type="predicted"/>
<dbReference type="PRINTS" id="PR00038">
    <property type="entry name" value="HTHLUXR"/>
</dbReference>
<dbReference type="PROSITE" id="PS00622">
    <property type="entry name" value="HTH_LUXR_1"/>
    <property type="match status" value="1"/>
</dbReference>
<dbReference type="SUPFAM" id="SSF46894">
    <property type="entry name" value="C-terminal effector domain of the bipartite response regulators"/>
    <property type="match status" value="1"/>
</dbReference>
<dbReference type="Pfam" id="PF00196">
    <property type="entry name" value="GerE"/>
    <property type="match status" value="1"/>
</dbReference>
<sequence>MSDALFITEEGFISPRWRQSFPGARIAVTPEDAPSPCPELIWVLTAIPGWTEQIRHHVAEGRRVVAMTRQPQLEELRQALSAGARGYTEALASRDILIQAARTVTAGGLWLPAPLVSKMVGLLSQLLEQQPTGEGCDLSPLTDRERQVTTEVLKGASNKRIALELDITERTVKAHLSSIFEKLGARDRMHLMLLVRGQERT</sequence>
<dbReference type="AlphaFoldDB" id="A0A231N4S6"/>
<dbReference type="InterPro" id="IPR016032">
    <property type="entry name" value="Sig_transdc_resp-reg_C-effctor"/>
</dbReference>
<organism evidence="1 2">
    <name type="scientific">Zobellella denitrificans</name>
    <dbReference type="NCBI Taxonomy" id="347534"/>
    <lineage>
        <taxon>Bacteria</taxon>
        <taxon>Pseudomonadati</taxon>
        <taxon>Pseudomonadota</taxon>
        <taxon>Gammaproteobacteria</taxon>
        <taxon>Aeromonadales</taxon>
        <taxon>Aeromonadaceae</taxon>
        <taxon>Zobellella</taxon>
    </lineage>
</organism>
<name>A0A231N4S6_9GAMM</name>
<reference evidence="2" key="1">
    <citation type="submission" date="2015-09" db="EMBL/GenBank/DDBJ databases">
        <authorList>
            <person name="Shao Z."/>
            <person name="Wang L."/>
        </authorList>
    </citation>
    <scope>NUCLEOTIDE SEQUENCE [LARGE SCALE GENOMIC DNA]</scope>
    <source>
        <strain evidence="2">F13-1</strain>
    </source>
</reference>
<evidence type="ECO:0000313" key="1">
    <source>
        <dbReference type="EMBL" id="ATG73532.1"/>
    </source>
</evidence>
<dbReference type="CDD" id="cd06170">
    <property type="entry name" value="LuxR_C_like"/>
    <property type="match status" value="1"/>
</dbReference>
<dbReference type="Gene3D" id="3.40.50.2300">
    <property type="match status" value="1"/>
</dbReference>
<dbReference type="InterPro" id="IPR000792">
    <property type="entry name" value="Tscrpt_reg_LuxR_C"/>
</dbReference>
<dbReference type="SMART" id="SM00421">
    <property type="entry name" value="HTH_LUXR"/>
    <property type="match status" value="1"/>
</dbReference>
<keyword evidence="2" id="KW-1185">Reference proteome</keyword>
<dbReference type="OrthoDB" id="9794397at2"/>
<dbReference type="PROSITE" id="PS50043">
    <property type="entry name" value="HTH_LUXR_2"/>
    <property type="match status" value="1"/>
</dbReference>
<dbReference type="PANTHER" id="PTHR43214">
    <property type="entry name" value="TWO-COMPONENT RESPONSE REGULATOR"/>
    <property type="match status" value="1"/>
</dbReference>
<dbReference type="EMBL" id="CP012621">
    <property type="protein sequence ID" value="ATG73532.1"/>
    <property type="molecule type" value="Genomic_DNA"/>
</dbReference>
<dbReference type="GO" id="GO:0006355">
    <property type="term" value="P:regulation of DNA-templated transcription"/>
    <property type="evidence" value="ECO:0007669"/>
    <property type="project" value="InterPro"/>
</dbReference>
<gene>
    <name evidence="1" type="ORF">AN401_06380</name>
</gene>